<feature type="domain" description="Isopropylmalate dehydrogenase-like" evidence="7">
    <location>
        <begin position="4"/>
        <end position="344"/>
    </location>
</feature>
<comment type="cofactor">
    <cofactor evidence="2">
        <name>Mg(2+)</name>
        <dbReference type="ChEBI" id="CHEBI:18420"/>
    </cofactor>
</comment>
<evidence type="ECO:0000313" key="8">
    <source>
        <dbReference type="EMBL" id="MEO3715070.1"/>
    </source>
</evidence>
<name>A0ABV0GJ81_9BURK</name>
<keyword evidence="6" id="KW-0464">Manganese</keyword>
<proteinExistence type="predicted"/>
<dbReference type="InterPro" id="IPR019818">
    <property type="entry name" value="IsoCit/isopropylmalate_DH_CS"/>
</dbReference>
<evidence type="ECO:0000259" key="7">
    <source>
        <dbReference type="SMART" id="SM01329"/>
    </source>
</evidence>
<dbReference type="SUPFAM" id="SSF53659">
    <property type="entry name" value="Isocitrate/Isopropylmalate dehydrogenase-like"/>
    <property type="match status" value="1"/>
</dbReference>
<keyword evidence="4" id="KW-0560">Oxidoreductase</keyword>
<sequence>MNLKIAAIAGDGIGPEVLSEALQALRLLCDQEGVDLSVDEFPFGADHYLSTGELLPDAFVGRVRDDYHAVLFGAVGDPRIRDDAYGRGILLRLRQELDLYVNYRPYAFRALNGLFREQLLDCVVFRENTEDVYTASGGLLSRGGRNVLAIENAIFTREAVERIVRCAFRHAATEGRRSVMLCDKGNAMKFAGALWREVFRDVAAEHPGIEARHMYIDAACMELVRDPGRFDVVVASNLFGDILSDLAAQMAGGIGFSPSANRNPDHPHFLGLYEPVHGSAPDIAGQGLANPAGALLSVALLLRDHGLKTAHDRMVQAVTATVASGLRTRDAGGQASTAAFGAAVRRQLSA</sequence>
<keyword evidence="3" id="KW-0479">Metal-binding</keyword>
<dbReference type="InterPro" id="IPR050501">
    <property type="entry name" value="ICDH/IPMDH"/>
</dbReference>
<dbReference type="PANTHER" id="PTHR43275:SF1">
    <property type="entry name" value="D-MALATE DEHYDROGENASE [DECARBOXYLATING]"/>
    <property type="match status" value="1"/>
</dbReference>
<comment type="caution">
    <text evidence="8">The sequence shown here is derived from an EMBL/GenBank/DDBJ whole genome shotgun (WGS) entry which is preliminary data.</text>
</comment>
<accession>A0ABV0GJ81</accession>
<dbReference type="Pfam" id="PF00180">
    <property type="entry name" value="Iso_dh"/>
    <property type="match status" value="1"/>
</dbReference>
<dbReference type="SMART" id="SM01329">
    <property type="entry name" value="Iso_dh"/>
    <property type="match status" value="1"/>
</dbReference>
<keyword evidence="9" id="KW-1185">Reference proteome</keyword>
<evidence type="ECO:0000256" key="3">
    <source>
        <dbReference type="ARBA" id="ARBA00022723"/>
    </source>
</evidence>
<evidence type="ECO:0000313" key="9">
    <source>
        <dbReference type="Proteomes" id="UP001462640"/>
    </source>
</evidence>
<dbReference type="RefSeq" id="WP_347612319.1">
    <property type="nucleotide sequence ID" value="NZ_JBDPZC010000011.1"/>
</dbReference>
<evidence type="ECO:0000256" key="5">
    <source>
        <dbReference type="ARBA" id="ARBA00023027"/>
    </source>
</evidence>
<protein>
    <submittedName>
        <fullName evidence="8">Isocitrate/isopropylmalate dehydrogenase family protein</fullName>
    </submittedName>
</protein>
<dbReference type="InterPro" id="IPR024084">
    <property type="entry name" value="IsoPropMal-DH-like_dom"/>
</dbReference>
<comment type="cofactor">
    <cofactor evidence="1">
        <name>Mn(2+)</name>
        <dbReference type="ChEBI" id="CHEBI:29035"/>
    </cofactor>
</comment>
<dbReference type="PANTHER" id="PTHR43275">
    <property type="entry name" value="D-MALATE DEHYDROGENASE [DECARBOXYLATING]"/>
    <property type="match status" value="1"/>
</dbReference>
<gene>
    <name evidence="8" type="ORF">ABDJ40_20070</name>
</gene>
<organism evidence="8 9">
    <name type="scientific">Roseateles flavus</name>
    <dbReference type="NCBI Taxonomy" id="3149041"/>
    <lineage>
        <taxon>Bacteria</taxon>
        <taxon>Pseudomonadati</taxon>
        <taxon>Pseudomonadota</taxon>
        <taxon>Betaproteobacteria</taxon>
        <taxon>Burkholderiales</taxon>
        <taxon>Sphaerotilaceae</taxon>
        <taxon>Roseateles</taxon>
    </lineage>
</organism>
<dbReference type="PROSITE" id="PS00470">
    <property type="entry name" value="IDH_IMDH"/>
    <property type="match status" value="1"/>
</dbReference>
<reference evidence="8 9" key="1">
    <citation type="submission" date="2024-05" db="EMBL/GenBank/DDBJ databases">
        <title>Roseateles sp. 2.12 16S ribosomal RNA gene Genome sequencing and assembly.</title>
        <authorList>
            <person name="Woo H."/>
        </authorList>
    </citation>
    <scope>NUCLEOTIDE SEQUENCE [LARGE SCALE GENOMIC DNA]</scope>
    <source>
        <strain evidence="8 9">2.12</strain>
    </source>
</reference>
<dbReference type="Proteomes" id="UP001462640">
    <property type="component" value="Unassembled WGS sequence"/>
</dbReference>
<evidence type="ECO:0000256" key="1">
    <source>
        <dbReference type="ARBA" id="ARBA00001936"/>
    </source>
</evidence>
<evidence type="ECO:0000256" key="6">
    <source>
        <dbReference type="ARBA" id="ARBA00023211"/>
    </source>
</evidence>
<evidence type="ECO:0000256" key="4">
    <source>
        <dbReference type="ARBA" id="ARBA00023002"/>
    </source>
</evidence>
<keyword evidence="5" id="KW-0520">NAD</keyword>
<evidence type="ECO:0000256" key="2">
    <source>
        <dbReference type="ARBA" id="ARBA00001946"/>
    </source>
</evidence>
<dbReference type="EMBL" id="JBDPZC010000011">
    <property type="protein sequence ID" value="MEO3715070.1"/>
    <property type="molecule type" value="Genomic_DNA"/>
</dbReference>
<dbReference type="Gene3D" id="3.40.718.10">
    <property type="entry name" value="Isopropylmalate Dehydrogenase"/>
    <property type="match status" value="1"/>
</dbReference>